<evidence type="ECO:0000313" key="3">
    <source>
        <dbReference type="Proteomes" id="UP001066276"/>
    </source>
</evidence>
<reference evidence="2" key="1">
    <citation type="journal article" date="2022" name="bioRxiv">
        <title>Sequencing and chromosome-scale assembly of the giantPleurodeles waltlgenome.</title>
        <authorList>
            <person name="Brown T."/>
            <person name="Elewa A."/>
            <person name="Iarovenko S."/>
            <person name="Subramanian E."/>
            <person name="Araus A.J."/>
            <person name="Petzold A."/>
            <person name="Susuki M."/>
            <person name="Suzuki K.-i.T."/>
            <person name="Hayashi T."/>
            <person name="Toyoda A."/>
            <person name="Oliveira C."/>
            <person name="Osipova E."/>
            <person name="Leigh N.D."/>
            <person name="Simon A."/>
            <person name="Yun M.H."/>
        </authorList>
    </citation>
    <scope>NUCLEOTIDE SEQUENCE</scope>
    <source>
        <strain evidence="2">20211129_DDA</strain>
        <tissue evidence="2">Liver</tissue>
    </source>
</reference>
<feature type="compositionally biased region" description="Basic and acidic residues" evidence="1">
    <location>
        <begin position="1"/>
        <end position="12"/>
    </location>
</feature>
<protein>
    <submittedName>
        <fullName evidence="2">Uncharacterized protein</fullName>
    </submittedName>
</protein>
<name>A0AAV7TFU8_PLEWA</name>
<dbReference type="EMBL" id="JANPWB010000006">
    <property type="protein sequence ID" value="KAJ1174864.1"/>
    <property type="molecule type" value="Genomic_DNA"/>
</dbReference>
<sequence>MEQGPDVRKKELAGQGEAEWGLPVEFGNTPSQAVRPKIIIEQPQDVTSIATLEHEEGLTECKEEHKALANSQVSPGCLGVTQAQLQST</sequence>
<accession>A0AAV7TFU8</accession>
<feature type="region of interest" description="Disordered" evidence="1">
    <location>
        <begin position="1"/>
        <end position="28"/>
    </location>
</feature>
<dbReference type="AlphaFoldDB" id="A0AAV7TFU8"/>
<proteinExistence type="predicted"/>
<gene>
    <name evidence="2" type="ORF">NDU88_000155</name>
</gene>
<comment type="caution">
    <text evidence="2">The sequence shown here is derived from an EMBL/GenBank/DDBJ whole genome shotgun (WGS) entry which is preliminary data.</text>
</comment>
<organism evidence="2 3">
    <name type="scientific">Pleurodeles waltl</name>
    <name type="common">Iberian ribbed newt</name>
    <dbReference type="NCBI Taxonomy" id="8319"/>
    <lineage>
        <taxon>Eukaryota</taxon>
        <taxon>Metazoa</taxon>
        <taxon>Chordata</taxon>
        <taxon>Craniata</taxon>
        <taxon>Vertebrata</taxon>
        <taxon>Euteleostomi</taxon>
        <taxon>Amphibia</taxon>
        <taxon>Batrachia</taxon>
        <taxon>Caudata</taxon>
        <taxon>Salamandroidea</taxon>
        <taxon>Salamandridae</taxon>
        <taxon>Pleurodelinae</taxon>
        <taxon>Pleurodeles</taxon>
    </lineage>
</organism>
<evidence type="ECO:0000256" key="1">
    <source>
        <dbReference type="SAM" id="MobiDB-lite"/>
    </source>
</evidence>
<keyword evidence="3" id="KW-1185">Reference proteome</keyword>
<dbReference type="Proteomes" id="UP001066276">
    <property type="component" value="Chromosome 3_2"/>
</dbReference>
<evidence type="ECO:0000313" key="2">
    <source>
        <dbReference type="EMBL" id="KAJ1174864.1"/>
    </source>
</evidence>